<dbReference type="AlphaFoldDB" id="A0A1S8DE66"/>
<feature type="transmembrane region" description="Helical" evidence="1">
    <location>
        <begin position="35"/>
        <end position="55"/>
    </location>
</feature>
<sequence>MLLMLLLCLLGMACLCLAMPRHFEAACGGKPTAAQARALRLLGWGLLLLALWPAVRAAGPSVGLALWAAALTPAALLSLLLLCYRPRWLAPLLLPLLVWAPAAGRGRKQVG</sequence>
<dbReference type="STRING" id="254161.SAMN05216256_109125"/>
<organism evidence="2 3">
    <name type="scientific">Halopseudomonas pachastrellae</name>
    <dbReference type="NCBI Taxonomy" id="254161"/>
    <lineage>
        <taxon>Bacteria</taxon>
        <taxon>Pseudomonadati</taxon>
        <taxon>Pseudomonadota</taxon>
        <taxon>Gammaproteobacteria</taxon>
        <taxon>Pseudomonadales</taxon>
        <taxon>Pseudomonadaceae</taxon>
        <taxon>Halopseudomonas</taxon>
    </lineage>
</organism>
<evidence type="ECO:0000256" key="1">
    <source>
        <dbReference type="SAM" id="Phobius"/>
    </source>
</evidence>
<dbReference type="Proteomes" id="UP000242847">
    <property type="component" value="Unassembled WGS sequence"/>
</dbReference>
<comment type="caution">
    <text evidence="2">The sequence shown here is derived from an EMBL/GenBank/DDBJ whole genome shotgun (WGS) entry which is preliminary data.</text>
</comment>
<proteinExistence type="predicted"/>
<evidence type="ECO:0000313" key="2">
    <source>
        <dbReference type="EMBL" id="ONM43106.1"/>
    </source>
</evidence>
<keyword evidence="1" id="KW-1133">Transmembrane helix</keyword>
<feature type="transmembrane region" description="Helical" evidence="1">
    <location>
        <begin position="62"/>
        <end position="82"/>
    </location>
</feature>
<keyword evidence="1" id="KW-0472">Membrane</keyword>
<gene>
    <name evidence="2" type="ORF">BXT89_14605</name>
</gene>
<accession>A0A1S8DE66</accession>
<keyword evidence="3" id="KW-1185">Reference proteome</keyword>
<protein>
    <recommendedName>
        <fullName evidence="4">DUF3325 domain-containing protein</fullName>
    </recommendedName>
</protein>
<evidence type="ECO:0008006" key="4">
    <source>
        <dbReference type="Google" id="ProtNLM"/>
    </source>
</evidence>
<dbReference type="Pfam" id="PF11804">
    <property type="entry name" value="DUF3325"/>
    <property type="match status" value="1"/>
</dbReference>
<dbReference type="InterPro" id="IPR021762">
    <property type="entry name" value="DUF3325"/>
</dbReference>
<keyword evidence="1" id="KW-0812">Transmembrane</keyword>
<name>A0A1S8DE66_9GAMM</name>
<reference evidence="2 3" key="1">
    <citation type="submission" date="2017-01" db="EMBL/GenBank/DDBJ databases">
        <title>Draft genome sequence of Pseudomonas pachastrellae type strain CCUG 46540T from a deep sea.</title>
        <authorList>
            <person name="Gomila M."/>
            <person name="Mulet M."/>
            <person name="Lalucat J."/>
            <person name="Garcia-Valdes E."/>
        </authorList>
    </citation>
    <scope>NUCLEOTIDE SEQUENCE [LARGE SCALE GENOMIC DNA]</scope>
    <source>
        <strain evidence="2 3">CCUG 46540</strain>
    </source>
</reference>
<dbReference type="EMBL" id="MUBC01000036">
    <property type="protein sequence ID" value="ONM43106.1"/>
    <property type="molecule type" value="Genomic_DNA"/>
</dbReference>
<evidence type="ECO:0000313" key="3">
    <source>
        <dbReference type="Proteomes" id="UP000242847"/>
    </source>
</evidence>